<organism evidence="1 2">
    <name type="scientific">Ajellomyces capsulatus (strain H143)</name>
    <name type="common">Darling's disease fungus</name>
    <name type="synonym">Histoplasma capsulatum</name>
    <dbReference type="NCBI Taxonomy" id="544712"/>
    <lineage>
        <taxon>Eukaryota</taxon>
        <taxon>Fungi</taxon>
        <taxon>Dikarya</taxon>
        <taxon>Ascomycota</taxon>
        <taxon>Pezizomycotina</taxon>
        <taxon>Eurotiomycetes</taxon>
        <taxon>Eurotiomycetidae</taxon>
        <taxon>Onygenales</taxon>
        <taxon>Ajellomycetaceae</taxon>
        <taxon>Histoplasma</taxon>
    </lineage>
</organism>
<dbReference type="HOGENOM" id="CLU_2653948_0_0_1"/>
<sequence length="76" mass="8674">MSKFPQAPFAFVDPKIFVASDLNCEFTVAWSSSGYVISIKSSLQLRDIPCDYNTVCITRETFPLLTHSRVTISRYY</sequence>
<evidence type="ECO:0000313" key="1">
    <source>
        <dbReference type="EMBL" id="EER41094.1"/>
    </source>
</evidence>
<name>C6HFL7_AJECH</name>
<proteinExistence type="predicted"/>
<dbReference type="Proteomes" id="UP000002624">
    <property type="component" value="Unassembled WGS sequence"/>
</dbReference>
<evidence type="ECO:0000313" key="2">
    <source>
        <dbReference type="Proteomes" id="UP000002624"/>
    </source>
</evidence>
<reference evidence="2" key="1">
    <citation type="submission" date="2009-05" db="EMBL/GenBank/DDBJ databases">
        <title>The genome sequence of Ajellomyces capsulatus strain H143.</title>
        <authorList>
            <person name="Champion M."/>
            <person name="Cuomo C.A."/>
            <person name="Ma L.-J."/>
            <person name="Henn M.R."/>
            <person name="Sil A."/>
            <person name="Goldman B."/>
            <person name="Young S.K."/>
            <person name="Kodira C.D."/>
            <person name="Zeng Q."/>
            <person name="Koehrsen M."/>
            <person name="Alvarado L."/>
            <person name="Berlin A.M."/>
            <person name="Borenstein D."/>
            <person name="Chen Z."/>
            <person name="Engels R."/>
            <person name="Freedman E."/>
            <person name="Gellesch M."/>
            <person name="Goldberg J."/>
            <person name="Griggs A."/>
            <person name="Gujja S."/>
            <person name="Heiman D.I."/>
            <person name="Hepburn T.A."/>
            <person name="Howarth C."/>
            <person name="Jen D."/>
            <person name="Larson L."/>
            <person name="Lewis B."/>
            <person name="Mehta T."/>
            <person name="Park D."/>
            <person name="Pearson M."/>
            <person name="Roberts A."/>
            <person name="Saif S."/>
            <person name="Shea T.D."/>
            <person name="Shenoy N."/>
            <person name="Sisk P."/>
            <person name="Stolte C."/>
            <person name="Sykes S."/>
            <person name="Walk T."/>
            <person name="White J."/>
            <person name="Yandava C."/>
            <person name="Klein B."/>
            <person name="McEwen J.G."/>
            <person name="Puccia R."/>
            <person name="Goldman G.H."/>
            <person name="Felipe M.S."/>
            <person name="Nino-Vega G."/>
            <person name="San-Blas G."/>
            <person name="Taylor J.W."/>
            <person name="Mendoza L."/>
            <person name="Galagan J.E."/>
            <person name="Nusbaum C."/>
            <person name="Birren B.W."/>
        </authorList>
    </citation>
    <scope>NUCLEOTIDE SEQUENCE [LARGE SCALE GENOMIC DNA]</scope>
    <source>
        <strain evidence="2">H143</strain>
    </source>
</reference>
<accession>C6HFL7</accession>
<dbReference type="EMBL" id="GG692424">
    <property type="protein sequence ID" value="EER41094.1"/>
    <property type="molecule type" value="Genomic_DNA"/>
</dbReference>
<protein>
    <submittedName>
        <fullName evidence="1">Uncharacterized protein</fullName>
    </submittedName>
</protein>
<dbReference type="AlphaFoldDB" id="C6HFL7"/>
<gene>
    <name evidence="1" type="ORF">HCDG_04740</name>
</gene>
<dbReference type="VEuPathDB" id="FungiDB:HCDG_04740"/>